<dbReference type="GeneID" id="94288582"/>
<gene>
    <name evidence="2" type="ORF">JKF63_02480</name>
</gene>
<feature type="compositionally biased region" description="Basic and acidic residues" evidence="1">
    <location>
        <begin position="508"/>
        <end position="523"/>
    </location>
</feature>
<dbReference type="RefSeq" id="XP_067754662.1">
    <property type="nucleotide sequence ID" value="XM_067898505.1"/>
</dbReference>
<dbReference type="OrthoDB" id="273855at2759"/>
<dbReference type="AlphaFoldDB" id="A0A836HRA5"/>
<dbReference type="KEGG" id="phet:94288582"/>
<name>A0A836HRA5_9TRYP</name>
<dbReference type="EMBL" id="JAFJZO010000032">
    <property type="protein sequence ID" value="KAG5496179.1"/>
    <property type="molecule type" value="Genomic_DNA"/>
</dbReference>
<sequence length="576" mass="62816">MHSTTPLAGCLIVEHRQNDLQREIEAREFELDQLYKRRRHLTTSMCHGPAPHRLLVSTDPVPHLRIRGSPAQLQHPHPVVPPTPPLGDIGPVDSITFAITSERRRLCSRLSPQISGSHTVVLVTHSKALQKRPPPSEEFTTRLARLNKACALNAPSPLSVEAAAHHQHESNTTLLVSPIVAGWADGQSDESVASNLSSISAILGCCGEVRSLSYDEMEGARHVRFSSRSPQVTTFSVERSGAPLQELFSEEAAVSTELTEKPSIDIEKRFPSTELMLVQQEPSGHCDSTAPTGSTPAMSPRATAGDFTASSPQAGARKGWKLFKEHRSSLRERPPDARRSAHHFNSDAHNVAVEVRCMNSAQEKPQMTSEQVRDELDDRAGPMTPLKQCSEEGARELGELLGATSVSGDSISKSGAPHSVLRFVQPVTDTASLPQVFEGFADNSPIFLRRPERKPELPTQDSGMPPVLSQVTSQPPKAVAPLPRRSRASGKEEASAGNAAKKKKRVRFRESVEHADKRAAKEGCRRRRPERRSAHCRASASAVSGVPRMMPAELCFEQEGFCAGILLACGPTLFFD</sequence>
<feature type="region of interest" description="Disordered" evidence="1">
    <location>
        <begin position="282"/>
        <end position="316"/>
    </location>
</feature>
<accession>A0A836HRA5</accession>
<comment type="caution">
    <text evidence="2">The sequence shown here is derived from an EMBL/GenBank/DDBJ whole genome shotgun (WGS) entry which is preliminary data.</text>
</comment>
<evidence type="ECO:0000313" key="3">
    <source>
        <dbReference type="Proteomes" id="UP000674318"/>
    </source>
</evidence>
<organism evidence="2 3">
    <name type="scientific">Porcisia hertigi</name>
    <dbReference type="NCBI Taxonomy" id="2761500"/>
    <lineage>
        <taxon>Eukaryota</taxon>
        <taxon>Discoba</taxon>
        <taxon>Euglenozoa</taxon>
        <taxon>Kinetoplastea</taxon>
        <taxon>Metakinetoplastina</taxon>
        <taxon>Trypanosomatida</taxon>
        <taxon>Trypanosomatidae</taxon>
        <taxon>Leishmaniinae</taxon>
        <taxon>Porcisia</taxon>
    </lineage>
</organism>
<evidence type="ECO:0000313" key="2">
    <source>
        <dbReference type="EMBL" id="KAG5496179.1"/>
    </source>
</evidence>
<reference evidence="2 3" key="1">
    <citation type="submission" date="2021-02" db="EMBL/GenBank/DDBJ databases">
        <title>Porcisia hertigi Genome sequencing and assembly.</title>
        <authorList>
            <person name="Almutairi H."/>
            <person name="Gatherer D."/>
        </authorList>
    </citation>
    <scope>NUCLEOTIDE SEQUENCE [LARGE SCALE GENOMIC DNA]</scope>
    <source>
        <strain evidence="2 3">C119</strain>
    </source>
</reference>
<keyword evidence="3" id="KW-1185">Reference proteome</keyword>
<protein>
    <submittedName>
        <fullName evidence="2">Uncharacterized protein</fullName>
    </submittedName>
</protein>
<feature type="region of interest" description="Disordered" evidence="1">
    <location>
        <begin position="454"/>
        <end position="535"/>
    </location>
</feature>
<evidence type="ECO:0000256" key="1">
    <source>
        <dbReference type="SAM" id="MobiDB-lite"/>
    </source>
</evidence>
<proteinExistence type="predicted"/>
<dbReference type="Proteomes" id="UP000674318">
    <property type="component" value="Chromosome 32"/>
</dbReference>